<dbReference type="GeneID" id="80799532"/>
<protein>
    <recommendedName>
        <fullName evidence="5">LTXXQ motif family protein</fullName>
    </recommendedName>
</protein>
<organism evidence="3 4">
    <name type="scientific">Comamonas terrigena</name>
    <dbReference type="NCBI Taxonomy" id="32013"/>
    <lineage>
        <taxon>Bacteria</taxon>
        <taxon>Pseudomonadati</taxon>
        <taxon>Pseudomonadota</taxon>
        <taxon>Betaproteobacteria</taxon>
        <taxon>Burkholderiales</taxon>
        <taxon>Comamonadaceae</taxon>
        <taxon>Comamonas</taxon>
    </lineage>
</organism>
<keyword evidence="4" id="KW-1185">Reference proteome</keyword>
<accession>A0A2A7UQZ9</accession>
<name>A0A2A7UQZ9_COMTR</name>
<dbReference type="EMBL" id="PDEA01000001">
    <property type="protein sequence ID" value="PEH87692.1"/>
    <property type="molecule type" value="Genomic_DNA"/>
</dbReference>
<dbReference type="OrthoDB" id="5298564at2"/>
<evidence type="ECO:0000313" key="4">
    <source>
        <dbReference type="Proteomes" id="UP000220246"/>
    </source>
</evidence>
<gene>
    <name evidence="3" type="ORF">CRM82_02910</name>
</gene>
<dbReference type="AlphaFoldDB" id="A0A2A7UQZ9"/>
<feature type="compositionally biased region" description="Low complexity" evidence="1">
    <location>
        <begin position="177"/>
        <end position="191"/>
    </location>
</feature>
<dbReference type="Proteomes" id="UP000220246">
    <property type="component" value="Unassembled WGS sequence"/>
</dbReference>
<feature type="chain" id="PRO_5012427812" description="LTXXQ motif family protein" evidence="2">
    <location>
        <begin position="28"/>
        <end position="191"/>
    </location>
</feature>
<dbReference type="GO" id="GO:0042597">
    <property type="term" value="C:periplasmic space"/>
    <property type="evidence" value="ECO:0007669"/>
    <property type="project" value="InterPro"/>
</dbReference>
<evidence type="ECO:0000256" key="1">
    <source>
        <dbReference type="SAM" id="MobiDB-lite"/>
    </source>
</evidence>
<dbReference type="InterPro" id="IPR012899">
    <property type="entry name" value="LTXXQ"/>
</dbReference>
<reference evidence="4" key="1">
    <citation type="submission" date="2017-09" db="EMBL/GenBank/DDBJ databases">
        <title>FDA dAtabase for Regulatory Grade micrObial Sequences (FDA-ARGOS): Supporting development and validation of Infectious Disease Dx tests.</title>
        <authorList>
            <person name="Minogue T."/>
            <person name="Wolcott M."/>
            <person name="Wasieloski L."/>
            <person name="Aguilar W."/>
            <person name="Moore D."/>
            <person name="Tallon L."/>
            <person name="Sadzewicz L."/>
            <person name="Ott S."/>
            <person name="Zhao X."/>
            <person name="Nagaraj S."/>
            <person name="Vavikolanu K."/>
            <person name="Aluvathingal J."/>
            <person name="Nadendla S."/>
            <person name="Sichtig H."/>
        </authorList>
    </citation>
    <scope>NUCLEOTIDE SEQUENCE [LARGE SCALE GENOMIC DNA]</scope>
    <source>
        <strain evidence="4">FDAARGOS_394</strain>
    </source>
</reference>
<dbReference type="RefSeq" id="WP_066538472.1">
    <property type="nucleotide sequence ID" value="NZ_PDEA01000001.1"/>
</dbReference>
<evidence type="ECO:0000256" key="2">
    <source>
        <dbReference type="SAM" id="SignalP"/>
    </source>
</evidence>
<proteinExistence type="predicted"/>
<comment type="caution">
    <text evidence="3">The sequence shown here is derived from an EMBL/GenBank/DDBJ whole genome shotgun (WGS) entry which is preliminary data.</text>
</comment>
<dbReference type="Gene3D" id="1.20.120.1490">
    <property type="match status" value="1"/>
</dbReference>
<dbReference type="STRING" id="1219032.GCA_001515545_02476"/>
<feature type="region of interest" description="Disordered" evidence="1">
    <location>
        <begin position="154"/>
        <end position="191"/>
    </location>
</feature>
<sequence>MALLQRSLIATATAAALAGAFTLPVWAQNTAAPAAPTAQTAPAHPHQAGRPALDPAAMHAQHMERVKPLLQLTAAQEGAWKKYVEATRPAERKAPRMDREAFNKLTTPQRIDQAQSLRKERNAAIEQRENATKAFYASLNPAQQKAFDVAMPMHGHGHGKGPGMHRGGPRDEGHPGMGQPSQAAPAAAPGA</sequence>
<feature type="signal peptide" evidence="2">
    <location>
        <begin position="1"/>
        <end position="27"/>
    </location>
</feature>
<evidence type="ECO:0000313" key="3">
    <source>
        <dbReference type="EMBL" id="PEH87692.1"/>
    </source>
</evidence>
<dbReference type="Pfam" id="PF07813">
    <property type="entry name" value="LTXXQ"/>
    <property type="match status" value="1"/>
</dbReference>
<evidence type="ECO:0008006" key="5">
    <source>
        <dbReference type="Google" id="ProtNLM"/>
    </source>
</evidence>
<keyword evidence="2" id="KW-0732">Signal</keyword>